<organism evidence="8 9">
    <name type="scientific">Choanephora cucurbitarum</name>
    <dbReference type="NCBI Taxonomy" id="101091"/>
    <lineage>
        <taxon>Eukaryota</taxon>
        <taxon>Fungi</taxon>
        <taxon>Fungi incertae sedis</taxon>
        <taxon>Mucoromycota</taxon>
        <taxon>Mucoromycotina</taxon>
        <taxon>Mucoromycetes</taxon>
        <taxon>Mucorales</taxon>
        <taxon>Mucorineae</taxon>
        <taxon>Choanephoraceae</taxon>
        <taxon>Choanephoroideae</taxon>
        <taxon>Choanephora</taxon>
    </lineage>
</organism>
<dbReference type="InParanoid" id="A0A1C7N5G7"/>
<feature type="transmembrane region" description="Helical" evidence="6">
    <location>
        <begin position="182"/>
        <end position="203"/>
    </location>
</feature>
<dbReference type="PANTHER" id="PTHR23501:SF191">
    <property type="entry name" value="VACUOLAR BASIC AMINO ACID TRANSPORTER 4"/>
    <property type="match status" value="1"/>
</dbReference>
<feature type="transmembrane region" description="Helical" evidence="6">
    <location>
        <begin position="449"/>
        <end position="470"/>
    </location>
</feature>
<dbReference type="InterPro" id="IPR036259">
    <property type="entry name" value="MFS_trans_sf"/>
</dbReference>
<keyword evidence="4 6" id="KW-1133">Transmembrane helix</keyword>
<dbReference type="GO" id="GO:0005886">
    <property type="term" value="C:plasma membrane"/>
    <property type="evidence" value="ECO:0007669"/>
    <property type="project" value="TreeGrafter"/>
</dbReference>
<feature type="transmembrane region" description="Helical" evidence="6">
    <location>
        <begin position="355"/>
        <end position="374"/>
    </location>
</feature>
<dbReference type="Pfam" id="PF07690">
    <property type="entry name" value="MFS_1"/>
    <property type="match status" value="1"/>
</dbReference>
<dbReference type="PROSITE" id="PS50850">
    <property type="entry name" value="MFS"/>
    <property type="match status" value="1"/>
</dbReference>
<evidence type="ECO:0000256" key="6">
    <source>
        <dbReference type="SAM" id="Phobius"/>
    </source>
</evidence>
<accession>A0A1C7N5G7</accession>
<evidence type="ECO:0000256" key="4">
    <source>
        <dbReference type="ARBA" id="ARBA00022989"/>
    </source>
</evidence>
<dbReference type="Proteomes" id="UP000093000">
    <property type="component" value="Unassembled WGS sequence"/>
</dbReference>
<protein>
    <submittedName>
        <fullName evidence="8">Vacuolar membrane amino acid uptake transporter fnx2</fullName>
    </submittedName>
</protein>
<keyword evidence="9" id="KW-1185">Reference proteome</keyword>
<feature type="transmembrane region" description="Helical" evidence="6">
    <location>
        <begin position="124"/>
        <end position="144"/>
    </location>
</feature>
<name>A0A1C7N5G7_9FUNG</name>
<dbReference type="AlphaFoldDB" id="A0A1C7N5G7"/>
<feature type="transmembrane region" description="Helical" evidence="6">
    <location>
        <begin position="281"/>
        <end position="299"/>
    </location>
</feature>
<feature type="transmembrane region" description="Helical" evidence="6">
    <location>
        <begin position="319"/>
        <end position="340"/>
    </location>
</feature>
<dbReference type="GO" id="GO:0012505">
    <property type="term" value="C:endomembrane system"/>
    <property type="evidence" value="ECO:0007669"/>
    <property type="project" value="UniProtKB-SubCell"/>
</dbReference>
<dbReference type="OrthoDB" id="3437016at2759"/>
<keyword evidence="5 6" id="KW-0472">Membrane</keyword>
<dbReference type="STRING" id="101091.A0A1C7N5G7"/>
<dbReference type="SUPFAM" id="SSF103473">
    <property type="entry name" value="MFS general substrate transporter"/>
    <property type="match status" value="1"/>
</dbReference>
<reference evidence="8 9" key="1">
    <citation type="submission" date="2016-03" db="EMBL/GenBank/DDBJ databases">
        <title>Choanephora cucurbitarum.</title>
        <authorList>
            <person name="Min B."/>
            <person name="Park H."/>
            <person name="Park J.-H."/>
            <person name="Shin H.-D."/>
            <person name="Choi I.-G."/>
        </authorList>
    </citation>
    <scope>NUCLEOTIDE SEQUENCE [LARGE SCALE GENOMIC DNA]</scope>
    <source>
        <strain evidence="8 9">KUS-F28377</strain>
    </source>
</reference>
<evidence type="ECO:0000313" key="8">
    <source>
        <dbReference type="EMBL" id="OBZ84340.1"/>
    </source>
</evidence>
<gene>
    <name evidence="8" type="primary">fnx2_1</name>
    <name evidence="8" type="ORF">A0J61_07614</name>
</gene>
<evidence type="ECO:0000259" key="7">
    <source>
        <dbReference type="PROSITE" id="PS50850"/>
    </source>
</evidence>
<dbReference type="InterPro" id="IPR011701">
    <property type="entry name" value="MFS"/>
</dbReference>
<comment type="caution">
    <text evidence="8">The sequence shown here is derived from an EMBL/GenBank/DDBJ whole genome shotgun (WGS) entry which is preliminary data.</text>
</comment>
<proteinExistence type="predicted"/>
<dbReference type="GO" id="GO:0000329">
    <property type="term" value="C:fungal-type vacuole membrane"/>
    <property type="evidence" value="ECO:0007669"/>
    <property type="project" value="TreeGrafter"/>
</dbReference>
<dbReference type="Gene3D" id="1.20.1720.10">
    <property type="entry name" value="Multidrug resistance protein D"/>
    <property type="match status" value="1"/>
</dbReference>
<dbReference type="InterPro" id="IPR020846">
    <property type="entry name" value="MFS_dom"/>
</dbReference>
<evidence type="ECO:0000256" key="3">
    <source>
        <dbReference type="ARBA" id="ARBA00022692"/>
    </source>
</evidence>
<dbReference type="PANTHER" id="PTHR23501">
    <property type="entry name" value="MAJOR FACILITATOR SUPERFAMILY"/>
    <property type="match status" value="1"/>
</dbReference>
<feature type="transmembrane region" description="Helical" evidence="6">
    <location>
        <begin position="520"/>
        <end position="541"/>
    </location>
</feature>
<evidence type="ECO:0000256" key="1">
    <source>
        <dbReference type="ARBA" id="ARBA00004127"/>
    </source>
</evidence>
<feature type="transmembrane region" description="Helical" evidence="6">
    <location>
        <begin position="251"/>
        <end position="269"/>
    </location>
</feature>
<keyword evidence="2" id="KW-0813">Transport</keyword>
<keyword evidence="3 6" id="KW-0812">Transmembrane</keyword>
<evidence type="ECO:0000256" key="5">
    <source>
        <dbReference type="ARBA" id="ARBA00023136"/>
    </source>
</evidence>
<feature type="transmembrane region" description="Helical" evidence="6">
    <location>
        <begin position="209"/>
        <end position="230"/>
    </location>
</feature>
<sequence length="550" mass="60217">MAVKERTPLIHSQSSSSATIVIEDGENYGSLSKTLEEGQSKDDWEPHLGNISLTMIADANASLSTGAFLAALDTSIVVTIFNEIGTEFQSSNLSVWIMTSYMLSTSAVQPLYGKLSDIYGRKTTLVTIVCFFLLGSLLCGAAGSMVQLSIARAIAGLGGGGIMTMASVVIHDLVPMRQRGQYQAYVNMAQTIGTTVGAPLGGMINDTLGWRYCFYINIPFCLFILYCYVYRLENYNLDKKQEPASLGQIDMVGALLLLMANVCFVTSTSLGGNTHAWNNPWIVLLLVSAAALFVGFGLYEFYGATSPLISRTLIKNRNVMAVCLNNFFLSQSTMTMSYLIPQYFMGVLGYNPSSAGLWVFPRSILVAFGCYYSGRRLGVTGYYKHFVQTVMSCHVLIALGIYMWQPGQPLWYYLLCMNGEGFIFGLTFVATMVALVADIQHHETASATSMIFLFRSTGWLSGSTISAALMQSSFKSILYQSIQGPEAADLIEFVRSSITKIRTLAPEMQVIVLGALQKSIHTALLFAVVTSVLSWTFTFGLRNCQLKNVK</sequence>
<dbReference type="EMBL" id="LUGH01000523">
    <property type="protein sequence ID" value="OBZ84340.1"/>
    <property type="molecule type" value="Genomic_DNA"/>
</dbReference>
<feature type="transmembrane region" description="Helical" evidence="6">
    <location>
        <begin position="150"/>
        <end position="170"/>
    </location>
</feature>
<evidence type="ECO:0000256" key="2">
    <source>
        <dbReference type="ARBA" id="ARBA00022448"/>
    </source>
</evidence>
<feature type="transmembrane region" description="Helical" evidence="6">
    <location>
        <begin position="386"/>
        <end position="404"/>
    </location>
</feature>
<evidence type="ECO:0000313" key="9">
    <source>
        <dbReference type="Proteomes" id="UP000093000"/>
    </source>
</evidence>
<feature type="domain" description="Major facilitator superfamily (MFS) profile" evidence="7">
    <location>
        <begin position="59"/>
        <end position="542"/>
    </location>
</feature>
<dbReference type="Gene3D" id="1.20.1250.20">
    <property type="entry name" value="MFS general substrate transporter like domains"/>
    <property type="match status" value="1"/>
</dbReference>
<feature type="transmembrane region" description="Helical" evidence="6">
    <location>
        <begin position="410"/>
        <end position="437"/>
    </location>
</feature>
<comment type="subcellular location">
    <subcellularLocation>
        <location evidence="1">Endomembrane system</location>
        <topology evidence="1">Multi-pass membrane protein</topology>
    </subcellularLocation>
</comment>
<dbReference type="GO" id="GO:0015174">
    <property type="term" value="F:basic amino acid transmembrane transporter activity"/>
    <property type="evidence" value="ECO:0007669"/>
    <property type="project" value="TreeGrafter"/>
</dbReference>